<gene>
    <name evidence="2" type="ORF">JOB18_043712</name>
</gene>
<organism evidence="2 3">
    <name type="scientific">Solea senegalensis</name>
    <name type="common">Senegalese sole</name>
    <dbReference type="NCBI Taxonomy" id="28829"/>
    <lineage>
        <taxon>Eukaryota</taxon>
        <taxon>Metazoa</taxon>
        <taxon>Chordata</taxon>
        <taxon>Craniata</taxon>
        <taxon>Vertebrata</taxon>
        <taxon>Euteleostomi</taxon>
        <taxon>Actinopterygii</taxon>
        <taxon>Neopterygii</taxon>
        <taxon>Teleostei</taxon>
        <taxon>Neoteleostei</taxon>
        <taxon>Acanthomorphata</taxon>
        <taxon>Carangaria</taxon>
        <taxon>Pleuronectiformes</taxon>
        <taxon>Pleuronectoidei</taxon>
        <taxon>Soleidae</taxon>
        <taxon>Solea</taxon>
    </lineage>
</organism>
<proteinExistence type="predicted"/>
<dbReference type="AlphaFoldDB" id="A0AAV6SQX7"/>
<keyword evidence="3" id="KW-1185">Reference proteome</keyword>
<evidence type="ECO:0000313" key="3">
    <source>
        <dbReference type="Proteomes" id="UP000693946"/>
    </source>
</evidence>
<dbReference type="EMBL" id="JAGKHQ010000004">
    <property type="protein sequence ID" value="KAG7518787.1"/>
    <property type="molecule type" value="Genomic_DNA"/>
</dbReference>
<protein>
    <submittedName>
        <fullName evidence="2">Uncharacterized protein</fullName>
    </submittedName>
</protein>
<evidence type="ECO:0000256" key="1">
    <source>
        <dbReference type="SAM" id="MobiDB-lite"/>
    </source>
</evidence>
<feature type="compositionally biased region" description="Polar residues" evidence="1">
    <location>
        <begin position="49"/>
        <end position="59"/>
    </location>
</feature>
<accession>A0AAV6SQX7</accession>
<comment type="caution">
    <text evidence="2">The sequence shown here is derived from an EMBL/GenBank/DDBJ whole genome shotgun (WGS) entry which is preliminary data.</text>
</comment>
<reference evidence="2 3" key="1">
    <citation type="journal article" date="2021" name="Sci. Rep.">
        <title>Chromosome anchoring in Senegalese sole (Solea senegalensis) reveals sex-associated markers and genome rearrangements in flatfish.</title>
        <authorList>
            <person name="Guerrero-Cozar I."/>
            <person name="Gomez-Garrido J."/>
            <person name="Berbel C."/>
            <person name="Martinez-Blanch J.F."/>
            <person name="Alioto T."/>
            <person name="Claros M.G."/>
            <person name="Gagnaire P.A."/>
            <person name="Manchado M."/>
        </authorList>
    </citation>
    <scope>NUCLEOTIDE SEQUENCE [LARGE SCALE GENOMIC DNA]</scope>
    <source>
        <strain evidence="2">Sse05_10M</strain>
    </source>
</reference>
<name>A0AAV6SQX7_SOLSE</name>
<evidence type="ECO:0000313" key="2">
    <source>
        <dbReference type="EMBL" id="KAG7518787.1"/>
    </source>
</evidence>
<sequence length="73" mass="7961">MAGEWTLHWPQSDHSFLSSSHEVTGATAVSSHRTAYTGAVVPLSHGLQTSAREQQQTQECRAEVTVPRTADKL</sequence>
<feature type="region of interest" description="Disordered" evidence="1">
    <location>
        <begin position="49"/>
        <end position="73"/>
    </location>
</feature>
<dbReference type="Proteomes" id="UP000693946">
    <property type="component" value="Linkage Group LG12"/>
</dbReference>